<dbReference type="PANTHER" id="PTHR10361:SF28">
    <property type="entry name" value="P3 PROTEIN-RELATED"/>
    <property type="match status" value="1"/>
</dbReference>
<keyword evidence="3 7" id="KW-0812">Transmembrane</keyword>
<evidence type="ECO:0000256" key="6">
    <source>
        <dbReference type="SAM" id="MobiDB-lite"/>
    </source>
</evidence>
<evidence type="ECO:0000256" key="5">
    <source>
        <dbReference type="ARBA" id="ARBA00023136"/>
    </source>
</evidence>
<reference evidence="8 9" key="1">
    <citation type="journal article" date="2018" name="Plant J.">
        <title>Genome sequences of Chlorella sorokiniana UTEX 1602 and Micractinium conductrix SAG 241.80: implications to maltose excretion by a green alga.</title>
        <authorList>
            <person name="Arriola M.B."/>
            <person name="Velmurugan N."/>
            <person name="Zhang Y."/>
            <person name="Plunkett M.H."/>
            <person name="Hondzo H."/>
            <person name="Barney B.M."/>
        </authorList>
    </citation>
    <scope>NUCLEOTIDE SEQUENCE [LARGE SCALE GENOMIC DNA]</scope>
    <source>
        <strain evidence="8 9">SAG 241.80</strain>
    </source>
</reference>
<organism evidence="8 9">
    <name type="scientific">Micractinium conductrix</name>
    <dbReference type="NCBI Taxonomy" id="554055"/>
    <lineage>
        <taxon>Eukaryota</taxon>
        <taxon>Viridiplantae</taxon>
        <taxon>Chlorophyta</taxon>
        <taxon>core chlorophytes</taxon>
        <taxon>Trebouxiophyceae</taxon>
        <taxon>Chlorellales</taxon>
        <taxon>Chlorellaceae</taxon>
        <taxon>Chlorella clade</taxon>
        <taxon>Micractinium</taxon>
    </lineage>
</organism>
<comment type="similarity">
    <text evidence="2">Belongs to the bile acid:sodium symporter (BASS) (TC 2.A.28) family.</text>
</comment>
<evidence type="ECO:0000256" key="2">
    <source>
        <dbReference type="ARBA" id="ARBA00006528"/>
    </source>
</evidence>
<dbReference type="GO" id="GO:0009941">
    <property type="term" value="C:chloroplast envelope"/>
    <property type="evidence" value="ECO:0007669"/>
    <property type="project" value="UniProtKB-ARBA"/>
</dbReference>
<keyword evidence="5 7" id="KW-0472">Membrane</keyword>
<sequence length="642" mass="66925">MLAAHRPTAAAAGPYAAASQTQPLCATGRPPAVRRYAALAQPTLRPCSQPARHVRAIAAAAAAVAAAAAPADSSGEGSGSGLWARFSALANALTNLFPVFVLGAAVTALAAPTSFDWFDRQLITPALAVTMLGMGLTLTFDDFKRVLTTPGRILAGFALQYTVMPLMAFAVSRLAGLPLPFAIGLCIVGSCPGGTASNVVTYLARADVTLSVAMTTASTLGAVVATPLLTQLLLGTLVPVDAAALLISTLQVVLAPVVVGAAINSAFPEQVATLGPLSALSAVLLIALICGSVMAQNAAAVLQAGPQLLAAVFALHAGGFFFGYALSKVLGLPERAARTNSIEVGMQNSALGAVLATAHFPAHPLAAVPCAISACMHSIMGSLLAAMWRGQPTGEEDDAAAAAAPAAMRGGCGSRRDVPLRLNVPRQPGVRLENGVQGERPGEAAAPPAGPAVEAIEGLPVPLDHVLSECFRLYEARTPEELVKLLRQRYAEDATFVDPTLVARPRRGVALSFYALQHMFCQAAVTGIGEPQVELVPAPDGGGSLLQVVLHSTQRFVFSRTNGISKAVLPEDTCLETRTRLLIDPHSGLVVRHEDEWQNVPTLHLPLAWRRLNGLCMGLMWRMLGWQRELAEAERRCAAAWE</sequence>
<dbReference type="Gene3D" id="1.20.1530.20">
    <property type="match status" value="1"/>
</dbReference>
<feature type="region of interest" description="Disordered" evidence="6">
    <location>
        <begin position="431"/>
        <end position="450"/>
    </location>
</feature>
<dbReference type="Proteomes" id="UP000239649">
    <property type="component" value="Unassembled WGS sequence"/>
</dbReference>
<evidence type="ECO:0000256" key="4">
    <source>
        <dbReference type="ARBA" id="ARBA00022989"/>
    </source>
</evidence>
<dbReference type="AlphaFoldDB" id="A0A2P6VLM1"/>
<keyword evidence="4 7" id="KW-1133">Transmembrane helix</keyword>
<evidence type="ECO:0000313" key="8">
    <source>
        <dbReference type="EMBL" id="PSC74970.1"/>
    </source>
</evidence>
<comment type="caution">
    <text evidence="8">The sequence shown here is derived from an EMBL/GenBank/DDBJ whole genome shotgun (WGS) entry which is preliminary data.</text>
</comment>
<dbReference type="PANTHER" id="PTHR10361">
    <property type="entry name" value="SODIUM-BILE ACID COTRANSPORTER"/>
    <property type="match status" value="1"/>
</dbReference>
<feature type="transmembrane region" description="Helical" evidence="7">
    <location>
        <begin position="210"/>
        <end position="230"/>
    </location>
</feature>
<protein>
    <submittedName>
        <fullName evidence="8">Sodium metabolite cotransporter chloroplastic</fullName>
    </submittedName>
</protein>
<feature type="transmembrane region" description="Helical" evidence="7">
    <location>
        <begin position="122"/>
        <end position="141"/>
    </location>
</feature>
<feature type="transmembrane region" description="Helical" evidence="7">
    <location>
        <begin position="242"/>
        <end position="267"/>
    </location>
</feature>
<dbReference type="GO" id="GO:0016020">
    <property type="term" value="C:membrane"/>
    <property type="evidence" value="ECO:0007669"/>
    <property type="project" value="UniProtKB-SubCell"/>
</dbReference>
<accession>A0A2P6VLM1</accession>
<evidence type="ECO:0000256" key="1">
    <source>
        <dbReference type="ARBA" id="ARBA00004141"/>
    </source>
</evidence>
<proteinExistence type="inferred from homology"/>
<feature type="transmembrane region" description="Helical" evidence="7">
    <location>
        <begin position="153"/>
        <end position="175"/>
    </location>
</feature>
<dbReference type="InterPro" id="IPR038770">
    <property type="entry name" value="Na+/solute_symporter_sf"/>
</dbReference>
<name>A0A2P6VLM1_9CHLO</name>
<keyword evidence="9" id="KW-1185">Reference proteome</keyword>
<dbReference type="InterPro" id="IPR004710">
    <property type="entry name" value="Bilac:Na_transpt"/>
</dbReference>
<gene>
    <name evidence="8" type="ORF">C2E20_2004</name>
</gene>
<feature type="transmembrane region" description="Helical" evidence="7">
    <location>
        <begin position="181"/>
        <end position="203"/>
    </location>
</feature>
<dbReference type="OrthoDB" id="203097at2759"/>
<comment type="subcellular location">
    <subcellularLocation>
        <location evidence="1">Membrane</location>
        <topology evidence="1">Multi-pass membrane protein</topology>
    </subcellularLocation>
</comment>
<feature type="transmembrane region" description="Helical" evidence="7">
    <location>
        <begin position="308"/>
        <end position="326"/>
    </location>
</feature>
<feature type="transmembrane region" description="Helical" evidence="7">
    <location>
        <begin position="88"/>
        <end position="110"/>
    </location>
</feature>
<dbReference type="Pfam" id="PF01758">
    <property type="entry name" value="SBF"/>
    <property type="match status" value="1"/>
</dbReference>
<evidence type="ECO:0000313" key="9">
    <source>
        <dbReference type="Proteomes" id="UP000239649"/>
    </source>
</evidence>
<feature type="transmembrane region" description="Helical" evidence="7">
    <location>
        <begin position="279"/>
        <end position="302"/>
    </location>
</feature>
<evidence type="ECO:0000256" key="3">
    <source>
        <dbReference type="ARBA" id="ARBA00022692"/>
    </source>
</evidence>
<evidence type="ECO:0000256" key="7">
    <source>
        <dbReference type="SAM" id="Phobius"/>
    </source>
</evidence>
<dbReference type="EMBL" id="LHPF02000003">
    <property type="protein sequence ID" value="PSC74970.1"/>
    <property type="molecule type" value="Genomic_DNA"/>
</dbReference>
<dbReference type="InterPro" id="IPR002657">
    <property type="entry name" value="BilAc:Na_symport/Acr3"/>
</dbReference>